<keyword evidence="2" id="KW-1185">Reference proteome</keyword>
<sequence length="218" mass="23526">MSPKFQSVLPEVVRFLEGAHCTVLGSAPGRMLPKAYEETAVVCANGAGLGLTRSADLTVLGAGVCRGSDKTSRHTLRNMNGRWSERVLFVHPGTLEDYTERFRDFGFTWETHDVMTAEQRARFVLELTGYSSGGLTGPFAISNGVLALLLAAAAGARRIDSAGFSFSTGHYYIPGQTTPRNHAPHDAQALSWLAKNAPVFSSDEEMRARFGFAALQAA</sequence>
<reference evidence="1 2" key="1">
    <citation type="submission" date="2021-09" db="EMBL/GenBank/DDBJ databases">
        <title>Lysobacter sp. 13A isolated from the river sediment.</title>
        <authorList>
            <person name="Liu H."/>
            <person name="Li S."/>
            <person name="Mao S."/>
        </authorList>
    </citation>
    <scope>NUCLEOTIDE SEQUENCE [LARGE SCALE GENOMIC DNA]</scope>
    <source>
        <strain evidence="1 2">13A</strain>
    </source>
</reference>
<evidence type="ECO:0000313" key="1">
    <source>
        <dbReference type="EMBL" id="MBZ4038402.1"/>
    </source>
</evidence>
<proteinExistence type="predicted"/>
<protein>
    <submittedName>
        <fullName evidence="1">Uncharacterized protein</fullName>
    </submittedName>
</protein>
<organism evidence="1 2">
    <name type="scientific">Novilysobacter selenitireducens</name>
    <dbReference type="NCBI Taxonomy" id="2872639"/>
    <lineage>
        <taxon>Bacteria</taxon>
        <taxon>Pseudomonadati</taxon>
        <taxon>Pseudomonadota</taxon>
        <taxon>Gammaproteobacteria</taxon>
        <taxon>Lysobacterales</taxon>
        <taxon>Lysobacteraceae</taxon>
        <taxon>Novilysobacter</taxon>
    </lineage>
</organism>
<comment type="caution">
    <text evidence="1">The sequence shown here is derived from an EMBL/GenBank/DDBJ whole genome shotgun (WGS) entry which is preliminary data.</text>
</comment>
<dbReference type="EMBL" id="JAINZW010000001">
    <property type="protein sequence ID" value="MBZ4038402.1"/>
    <property type="molecule type" value="Genomic_DNA"/>
</dbReference>
<dbReference type="RefSeq" id="WP_223674589.1">
    <property type="nucleotide sequence ID" value="NZ_JAINZW010000001.1"/>
</dbReference>
<gene>
    <name evidence="1" type="ORF">K6753_02475</name>
</gene>
<name>A0ABS7T3G4_9GAMM</name>
<accession>A0ABS7T3G4</accession>
<dbReference type="Proteomes" id="UP001430954">
    <property type="component" value="Unassembled WGS sequence"/>
</dbReference>
<evidence type="ECO:0000313" key="2">
    <source>
        <dbReference type="Proteomes" id="UP001430954"/>
    </source>
</evidence>